<evidence type="ECO:0000256" key="2">
    <source>
        <dbReference type="ARBA" id="ARBA00022475"/>
    </source>
</evidence>
<comment type="subcellular location">
    <subcellularLocation>
        <location evidence="1">Cell membrane</location>
        <topology evidence="1">Multi-pass membrane protein</topology>
    </subcellularLocation>
</comment>
<feature type="transmembrane region" description="Helical" evidence="8">
    <location>
        <begin position="363"/>
        <end position="381"/>
    </location>
</feature>
<dbReference type="InterPro" id="IPR038731">
    <property type="entry name" value="RgtA/B/C-like"/>
</dbReference>
<sequence length="583" mass="64343">MSIPATSTGAPARSLERWLPAFAFLFAAFLLFVHLGDAPLLSPDEGRNAEVAREMGESGAWLVPTYDGLTYLDKPAFYFKTVALSFALFGESEAVARLSSTLFALSLLAALFLFCRRAYDTRTASLAVLVVAATPLYWAFARIVIFDMTLAFFVCVTLFACYLAEEHEGRQRERWYRLGALAAGLATLVKGPVGFIIPSLVVAAFNKFEGREGALRRCFAWPNWLIFLAVVLPWFVGVSLQCPDFPYYGIMKESVSRFTTTEFRRTQPFYFYALIIASCFFAWSLLLPESIVAAWRTRRRWSRPDRLFIVWAIVVVAFFSVSQSKLPGYILTAVVALGVLAARVFALALANGEGRAAAIVHRATVALFALAAPTAVIFATAASDALWLERVLGLKRKTAEFLQPGLLAMVVSLGVVTALAAFAWRRRDSRVAFAAFLSLPALVIPLNFGLLADYADSRSGRRLAAHMPELPAEVEIACLDCLPNGLPFYLKRLITVISDEGREFTSNYVLFSLNSGKPWPERVVPLAQRDAWLAGRDHPVFLMARGDDVEQLDTIADKYGASQIELGFGYWGALLAPPNKEGQ</sequence>
<keyword evidence="2" id="KW-1003">Cell membrane</keyword>
<evidence type="ECO:0000313" key="11">
    <source>
        <dbReference type="Proteomes" id="UP000503004"/>
    </source>
</evidence>
<feature type="transmembrane region" description="Helical" evidence="8">
    <location>
        <begin position="218"/>
        <end position="236"/>
    </location>
</feature>
<evidence type="ECO:0000256" key="1">
    <source>
        <dbReference type="ARBA" id="ARBA00004651"/>
    </source>
</evidence>
<feature type="transmembrane region" description="Helical" evidence="8">
    <location>
        <begin position="431"/>
        <end position="452"/>
    </location>
</feature>
<evidence type="ECO:0000256" key="4">
    <source>
        <dbReference type="ARBA" id="ARBA00022679"/>
    </source>
</evidence>
<feature type="transmembrane region" description="Helical" evidence="8">
    <location>
        <begin position="127"/>
        <end position="160"/>
    </location>
</feature>
<dbReference type="InterPro" id="IPR050297">
    <property type="entry name" value="LipidA_mod_glycosyltrf_83"/>
</dbReference>
<name>A0A858Q5Q2_9GAMM</name>
<evidence type="ECO:0000256" key="6">
    <source>
        <dbReference type="ARBA" id="ARBA00022989"/>
    </source>
</evidence>
<evidence type="ECO:0000256" key="7">
    <source>
        <dbReference type="ARBA" id="ARBA00023136"/>
    </source>
</evidence>
<feature type="transmembrane region" description="Helical" evidence="8">
    <location>
        <begin position="329"/>
        <end position="351"/>
    </location>
</feature>
<accession>A0A858Q5Q2</accession>
<keyword evidence="4 10" id="KW-0808">Transferase</keyword>
<dbReference type="Proteomes" id="UP000503004">
    <property type="component" value="Chromosome"/>
</dbReference>
<feature type="transmembrane region" description="Helical" evidence="8">
    <location>
        <begin position="401"/>
        <end position="424"/>
    </location>
</feature>
<gene>
    <name evidence="10" type="ORF">GNH96_03835</name>
</gene>
<dbReference type="PANTHER" id="PTHR33908:SF3">
    <property type="entry name" value="UNDECAPRENYL PHOSPHATE-ALPHA-4-AMINO-4-DEOXY-L-ARABINOSE ARABINOSYL TRANSFERASE"/>
    <property type="match status" value="1"/>
</dbReference>
<keyword evidence="11" id="KW-1185">Reference proteome</keyword>
<proteinExistence type="predicted"/>
<evidence type="ECO:0000313" key="10">
    <source>
        <dbReference type="EMBL" id="QJD29180.1"/>
    </source>
</evidence>
<dbReference type="RefSeq" id="WP_169602441.1">
    <property type="nucleotide sequence ID" value="NZ_CP046565.1"/>
</dbReference>
<feature type="transmembrane region" description="Helical" evidence="8">
    <location>
        <begin position="180"/>
        <end position="206"/>
    </location>
</feature>
<dbReference type="AlphaFoldDB" id="A0A858Q5Q2"/>
<reference evidence="11" key="1">
    <citation type="submission" date="2019-12" db="EMBL/GenBank/DDBJ databases">
        <authorList>
            <person name="Awala S.I."/>
            <person name="Rhee S.K."/>
        </authorList>
    </citation>
    <scope>NUCLEOTIDE SEQUENCE [LARGE SCALE GENOMIC DNA]</scope>
    <source>
        <strain evidence="11">IM1</strain>
    </source>
</reference>
<protein>
    <submittedName>
        <fullName evidence="10">Phospholipid carrier-dependent glycosyltransferase</fullName>
    </submittedName>
</protein>
<evidence type="ECO:0000256" key="5">
    <source>
        <dbReference type="ARBA" id="ARBA00022692"/>
    </source>
</evidence>
<dbReference type="GO" id="GO:0009103">
    <property type="term" value="P:lipopolysaccharide biosynthetic process"/>
    <property type="evidence" value="ECO:0007669"/>
    <property type="project" value="UniProtKB-ARBA"/>
</dbReference>
<feature type="transmembrane region" description="Helical" evidence="8">
    <location>
        <begin position="18"/>
        <end position="36"/>
    </location>
</feature>
<dbReference type="GO" id="GO:0005886">
    <property type="term" value="C:plasma membrane"/>
    <property type="evidence" value="ECO:0007669"/>
    <property type="project" value="UniProtKB-SubCell"/>
</dbReference>
<keyword evidence="6 8" id="KW-1133">Transmembrane helix</keyword>
<organism evidence="10 11">
    <name type="scientific">Methylococcus geothermalis</name>
    <dbReference type="NCBI Taxonomy" id="2681310"/>
    <lineage>
        <taxon>Bacteria</taxon>
        <taxon>Pseudomonadati</taxon>
        <taxon>Pseudomonadota</taxon>
        <taxon>Gammaproteobacteria</taxon>
        <taxon>Methylococcales</taxon>
        <taxon>Methylococcaceae</taxon>
        <taxon>Methylococcus</taxon>
    </lineage>
</organism>
<dbReference type="GO" id="GO:0010041">
    <property type="term" value="P:response to iron(III) ion"/>
    <property type="evidence" value="ECO:0007669"/>
    <property type="project" value="TreeGrafter"/>
</dbReference>
<feature type="transmembrane region" description="Helical" evidence="8">
    <location>
        <begin position="94"/>
        <end position="115"/>
    </location>
</feature>
<feature type="transmembrane region" description="Helical" evidence="8">
    <location>
        <begin position="307"/>
        <end position="323"/>
    </location>
</feature>
<keyword evidence="3" id="KW-0328">Glycosyltransferase</keyword>
<evidence type="ECO:0000256" key="3">
    <source>
        <dbReference type="ARBA" id="ARBA00022676"/>
    </source>
</evidence>
<keyword evidence="5 8" id="KW-0812">Transmembrane</keyword>
<feature type="transmembrane region" description="Helical" evidence="8">
    <location>
        <begin position="269"/>
        <end position="295"/>
    </location>
</feature>
<dbReference type="KEGG" id="metu:GNH96_03835"/>
<evidence type="ECO:0000259" key="9">
    <source>
        <dbReference type="Pfam" id="PF13231"/>
    </source>
</evidence>
<dbReference type="Pfam" id="PF13231">
    <property type="entry name" value="PMT_2"/>
    <property type="match status" value="1"/>
</dbReference>
<keyword evidence="7 8" id="KW-0472">Membrane</keyword>
<feature type="domain" description="Glycosyltransferase RgtA/B/C/D-like" evidence="9">
    <location>
        <begin position="73"/>
        <end position="235"/>
    </location>
</feature>
<dbReference type="PANTHER" id="PTHR33908">
    <property type="entry name" value="MANNOSYLTRANSFERASE YKCB-RELATED"/>
    <property type="match status" value="1"/>
</dbReference>
<dbReference type="EMBL" id="CP046565">
    <property type="protein sequence ID" value="QJD29180.1"/>
    <property type="molecule type" value="Genomic_DNA"/>
</dbReference>
<dbReference type="GO" id="GO:0016763">
    <property type="term" value="F:pentosyltransferase activity"/>
    <property type="evidence" value="ECO:0007669"/>
    <property type="project" value="TreeGrafter"/>
</dbReference>
<evidence type="ECO:0000256" key="8">
    <source>
        <dbReference type="SAM" id="Phobius"/>
    </source>
</evidence>